<dbReference type="GO" id="GO:0046872">
    <property type="term" value="F:metal ion binding"/>
    <property type="evidence" value="ECO:0007669"/>
    <property type="project" value="UniProtKB-KW"/>
</dbReference>
<dbReference type="GO" id="GO:0016787">
    <property type="term" value="F:hydrolase activity"/>
    <property type="evidence" value="ECO:0007669"/>
    <property type="project" value="UniProtKB-KW"/>
</dbReference>
<dbReference type="SMART" id="SM00670">
    <property type="entry name" value="PINc"/>
    <property type="match status" value="1"/>
</dbReference>
<dbReference type="Gene3D" id="3.40.50.1010">
    <property type="entry name" value="5'-nuclease"/>
    <property type="match status" value="1"/>
</dbReference>
<evidence type="ECO:0000256" key="6">
    <source>
        <dbReference type="ARBA" id="ARBA00022842"/>
    </source>
</evidence>
<dbReference type="PANTHER" id="PTHR33653">
    <property type="entry name" value="RIBONUCLEASE VAPC2"/>
    <property type="match status" value="1"/>
</dbReference>
<dbReference type="Proteomes" id="UP000189670">
    <property type="component" value="Unassembled WGS sequence"/>
</dbReference>
<dbReference type="EMBL" id="ATBP01000469">
    <property type="protein sequence ID" value="ETR70184.1"/>
    <property type="molecule type" value="Genomic_DNA"/>
</dbReference>
<comment type="similarity">
    <text evidence="7">Belongs to the PINc/VapC protein family.</text>
</comment>
<evidence type="ECO:0000313" key="9">
    <source>
        <dbReference type="EMBL" id="ETR70184.1"/>
    </source>
</evidence>
<keyword evidence="3" id="KW-0540">Nuclease</keyword>
<evidence type="ECO:0000256" key="5">
    <source>
        <dbReference type="ARBA" id="ARBA00022801"/>
    </source>
</evidence>
<comment type="caution">
    <text evidence="9">The sequence shown here is derived from an EMBL/GenBank/DDBJ whole genome shotgun (WGS) entry which is preliminary data.</text>
</comment>
<dbReference type="InterPro" id="IPR002716">
    <property type="entry name" value="PIN_dom"/>
</dbReference>
<feature type="domain" description="PIN" evidence="8">
    <location>
        <begin position="1"/>
        <end position="128"/>
    </location>
</feature>
<evidence type="ECO:0000256" key="1">
    <source>
        <dbReference type="ARBA" id="ARBA00001946"/>
    </source>
</evidence>
<dbReference type="PANTHER" id="PTHR33653:SF1">
    <property type="entry name" value="RIBONUCLEASE VAPC2"/>
    <property type="match status" value="1"/>
</dbReference>
<evidence type="ECO:0000256" key="7">
    <source>
        <dbReference type="ARBA" id="ARBA00038093"/>
    </source>
</evidence>
<reference evidence="10" key="1">
    <citation type="submission" date="2012-11" db="EMBL/GenBank/DDBJ databases">
        <authorList>
            <person name="Lucero-Rivera Y.E."/>
            <person name="Tovar-Ramirez D."/>
        </authorList>
    </citation>
    <scope>NUCLEOTIDE SEQUENCE [LARGE SCALE GENOMIC DNA]</scope>
    <source>
        <strain evidence="10">Araruama</strain>
    </source>
</reference>
<evidence type="ECO:0000256" key="4">
    <source>
        <dbReference type="ARBA" id="ARBA00022723"/>
    </source>
</evidence>
<keyword evidence="4" id="KW-0479">Metal-binding</keyword>
<organism evidence="9 10">
    <name type="scientific">Candidatus Magnetoglobus multicellularis str. Araruama</name>
    <dbReference type="NCBI Taxonomy" id="890399"/>
    <lineage>
        <taxon>Bacteria</taxon>
        <taxon>Pseudomonadati</taxon>
        <taxon>Thermodesulfobacteriota</taxon>
        <taxon>Desulfobacteria</taxon>
        <taxon>Desulfobacterales</taxon>
        <taxon>Desulfobacteraceae</taxon>
        <taxon>Candidatus Magnetoglobus</taxon>
    </lineage>
</organism>
<evidence type="ECO:0000256" key="3">
    <source>
        <dbReference type="ARBA" id="ARBA00022722"/>
    </source>
</evidence>
<accession>A0A1V1P5W0</accession>
<dbReference type="GO" id="GO:0004518">
    <property type="term" value="F:nuclease activity"/>
    <property type="evidence" value="ECO:0007669"/>
    <property type="project" value="UniProtKB-KW"/>
</dbReference>
<dbReference type="InterPro" id="IPR029060">
    <property type="entry name" value="PIN-like_dom_sf"/>
</dbReference>
<keyword evidence="5" id="KW-0378">Hydrolase</keyword>
<keyword evidence="2" id="KW-1277">Toxin-antitoxin system</keyword>
<dbReference type="CDD" id="cd18746">
    <property type="entry name" value="PIN_VapC4-5_FitB-like"/>
    <property type="match status" value="1"/>
</dbReference>
<proteinExistence type="inferred from homology"/>
<dbReference type="Pfam" id="PF01850">
    <property type="entry name" value="PIN"/>
    <property type="match status" value="1"/>
</dbReference>
<name>A0A1V1P5W0_9BACT</name>
<dbReference type="AlphaFoldDB" id="A0A1V1P5W0"/>
<sequence>MNFLLDTCVISELIKPQQNKKVIDWINSCSEGTLFLSSLTIGEIQKGISKLPVSKKKSKLQNWLAQSLFERFERKILPIDYIVAQKWGEILSSSEKKGFRLPAIDSLIAATAIVNNMTLVTRNINDMVYSGVSLYNPWE</sequence>
<keyword evidence="6" id="KW-0460">Magnesium</keyword>
<protein>
    <submittedName>
        <fullName evidence="9">PilT protein domain-containing protein</fullName>
    </submittedName>
</protein>
<evidence type="ECO:0000256" key="2">
    <source>
        <dbReference type="ARBA" id="ARBA00022649"/>
    </source>
</evidence>
<gene>
    <name evidence="9" type="ORF">OMM_08994</name>
</gene>
<comment type="cofactor">
    <cofactor evidence="1">
        <name>Mg(2+)</name>
        <dbReference type="ChEBI" id="CHEBI:18420"/>
    </cofactor>
</comment>
<dbReference type="SUPFAM" id="SSF88723">
    <property type="entry name" value="PIN domain-like"/>
    <property type="match status" value="1"/>
</dbReference>
<evidence type="ECO:0000259" key="8">
    <source>
        <dbReference type="SMART" id="SM00670"/>
    </source>
</evidence>
<evidence type="ECO:0000313" key="10">
    <source>
        <dbReference type="Proteomes" id="UP000189670"/>
    </source>
</evidence>
<dbReference type="InterPro" id="IPR050556">
    <property type="entry name" value="Type_II_TA_system_RNase"/>
</dbReference>